<reference evidence="1" key="1">
    <citation type="submission" date="2018-10" db="EMBL/GenBank/DDBJ databases">
        <authorList>
            <person name="Plewniak F."/>
        </authorList>
    </citation>
    <scope>NUCLEOTIDE SEQUENCE</scope>
</reference>
<protein>
    <submittedName>
        <fullName evidence="1">Uncharacterized protein</fullName>
    </submittedName>
</protein>
<dbReference type="AlphaFoldDB" id="A0A3P3ZM82"/>
<gene>
    <name evidence="1" type="ORF">CARN8_1800002</name>
</gene>
<proteinExistence type="predicted"/>
<evidence type="ECO:0000313" key="1">
    <source>
        <dbReference type="EMBL" id="VAY87228.1"/>
    </source>
</evidence>
<organism evidence="1">
    <name type="scientific">mine drainage metagenome</name>
    <dbReference type="NCBI Taxonomy" id="410659"/>
    <lineage>
        <taxon>unclassified sequences</taxon>
        <taxon>metagenomes</taxon>
        <taxon>ecological metagenomes</taxon>
    </lineage>
</organism>
<dbReference type="EMBL" id="UOYP01000091">
    <property type="protein sequence ID" value="VAY87228.1"/>
    <property type="molecule type" value="Genomic_DNA"/>
</dbReference>
<accession>A0A3P3ZM82</accession>
<sequence>MSHSTELEKPVGLEFVGEQSSLLSGDEIRAGISAAFQVFEKHGVNPGDCKQAVRKLADNELLTKNEAFHCLIWNEAEDSAFRAATLGWLARNVDIRLKI</sequence>
<name>A0A3P3ZM82_9ZZZZ</name>